<protein>
    <submittedName>
        <fullName evidence="1">Uncharacterized protein</fullName>
    </submittedName>
</protein>
<sequence length="209" mass="24118">MKKRVIFLLVLVAILASAMILFAKFSLSEKSSREKIVVTPDIFGRVKLNGGYIGLSYDFSQVKMLKIGDDRIEVIDKKTGKLLDAYGEEIKSLDNGRSQYIVYREKENDFGILRLYTIFETQEENGNKEIGKVVGKYWDIMSRSGWYIENQHVVTISTTGNFPTTEIETGGTVTIVKNRVYRDINSLFLKKNYEFIRKNIDLGYRYSLY</sequence>
<dbReference type="HOGENOM" id="CLU_101806_0_0_9"/>
<dbReference type="Proteomes" id="UP000005110">
    <property type="component" value="Chromosome"/>
</dbReference>
<evidence type="ECO:0000313" key="1">
    <source>
        <dbReference type="EMBL" id="EIW00038.1"/>
    </source>
</evidence>
<gene>
    <name evidence="1" type="ORF">ThesiDRAFT1_1067</name>
</gene>
<dbReference type="EMBL" id="CM001486">
    <property type="protein sequence ID" value="EIW00038.1"/>
    <property type="molecule type" value="Genomic_DNA"/>
</dbReference>
<dbReference type="AlphaFoldDB" id="I8QYB6"/>
<dbReference type="RefSeq" id="WP_003869674.1">
    <property type="nucleotide sequence ID" value="NZ_CM001486.1"/>
</dbReference>
<keyword evidence="2" id="KW-1185">Reference proteome</keyword>
<dbReference type="PATRIC" id="fig|880478.3.peg.2257"/>
<evidence type="ECO:0000313" key="2">
    <source>
        <dbReference type="Proteomes" id="UP000005110"/>
    </source>
</evidence>
<accession>I8QYB6</accession>
<reference evidence="1 2" key="1">
    <citation type="submission" date="2012-02" db="EMBL/GenBank/DDBJ databases">
        <title>Improved High-Quality Draft sequence of Thermoanaerobacter siderophilus SR4.</title>
        <authorList>
            <consortium name="US DOE Joint Genome Institute"/>
            <person name="Lucas S."/>
            <person name="Han J."/>
            <person name="Lapidus A."/>
            <person name="Cheng J.-F."/>
            <person name="Goodwin L."/>
            <person name="Pitluck S."/>
            <person name="Peters L."/>
            <person name="Detter J.C."/>
            <person name="Han C."/>
            <person name="Tapia R."/>
            <person name="Land M."/>
            <person name="Hauser L."/>
            <person name="Kyrpides N."/>
            <person name="Ivanova N."/>
            <person name="Pagani I."/>
            <person name="Hemme C."/>
            <person name="Woyke T."/>
        </authorList>
    </citation>
    <scope>NUCLEOTIDE SEQUENCE [LARGE SCALE GENOMIC DNA]</scope>
    <source>
        <strain evidence="1 2">SR4</strain>
    </source>
</reference>
<organism evidence="1 2">
    <name type="scientific">Thermoanaerobacter siderophilus SR4</name>
    <dbReference type="NCBI Taxonomy" id="880478"/>
    <lineage>
        <taxon>Bacteria</taxon>
        <taxon>Bacillati</taxon>
        <taxon>Bacillota</taxon>
        <taxon>Clostridia</taxon>
        <taxon>Thermoanaerobacterales</taxon>
        <taxon>Thermoanaerobacteraceae</taxon>
        <taxon>Thermoanaerobacter</taxon>
    </lineage>
</organism>
<proteinExistence type="predicted"/>
<name>I8QYB6_9THEO</name>